<feature type="region of interest" description="Disordered" evidence="2">
    <location>
        <begin position="366"/>
        <end position="391"/>
    </location>
</feature>
<reference evidence="4" key="1">
    <citation type="submission" date="2017-08" db="EMBL/GenBank/DDBJ databases">
        <authorList>
            <person name="Polle J.E."/>
            <person name="Barry K."/>
            <person name="Cushman J."/>
            <person name="Schmutz J."/>
            <person name="Tran D."/>
            <person name="Hathwaick L.T."/>
            <person name="Yim W.C."/>
            <person name="Jenkins J."/>
            <person name="Mckie-Krisberg Z.M."/>
            <person name="Prochnik S."/>
            <person name="Lindquist E."/>
            <person name="Dockter R.B."/>
            <person name="Adam C."/>
            <person name="Molina H."/>
            <person name="Bunkerborg J."/>
            <person name="Jin E."/>
            <person name="Buchheim M."/>
            <person name="Magnuson J."/>
        </authorList>
    </citation>
    <scope>NUCLEOTIDE SEQUENCE</scope>
    <source>
        <strain evidence="4">CCAP 19/18</strain>
    </source>
</reference>
<dbReference type="Gene3D" id="3.80.10.10">
    <property type="entry name" value="Ribonuclease Inhibitor"/>
    <property type="match status" value="1"/>
</dbReference>
<evidence type="ECO:0000313" key="4">
    <source>
        <dbReference type="EMBL" id="KAF5838440.1"/>
    </source>
</evidence>
<dbReference type="EMBL" id="MU069578">
    <property type="protein sequence ID" value="KAF5838441.1"/>
    <property type="molecule type" value="Genomic_DNA"/>
</dbReference>
<gene>
    <name evidence="4" type="ORF">DUNSADRAFT_2834</name>
</gene>
<dbReference type="InterPro" id="IPR032675">
    <property type="entry name" value="LRR_dom_sf"/>
</dbReference>
<evidence type="ECO:0000256" key="2">
    <source>
        <dbReference type="SAM" id="MobiDB-lite"/>
    </source>
</evidence>
<dbReference type="SUPFAM" id="SSF52058">
    <property type="entry name" value="L domain-like"/>
    <property type="match status" value="1"/>
</dbReference>
<evidence type="ECO:0000313" key="5">
    <source>
        <dbReference type="Proteomes" id="UP000815325"/>
    </source>
</evidence>
<proteinExistence type="predicted"/>
<dbReference type="Proteomes" id="UP000815325">
    <property type="component" value="Unassembled WGS sequence"/>
</dbReference>
<name>A0ABZ3LAJ2_DUNSA</name>
<sequence length="447" mass="49911">MQFEKDHVHFIKEHAVPALVRCIKMLPALEELRVKSHVACTQLFEQLSSIPLQTLSCPTGSFSLAIDSISNMHSLTALSLNSISTADISPLSSLKLLTSLTCTDYGGSQIPGLENVLANCKLLQQLHIPAPVQSWPACASLLQHLVIDDCEDLSGLHFAHRLKTLHIERLCLNEDDFSVREVDAASQIQHLAPYNFSISAIRVQGTFRPANCIMKDIARLRYLPSFPVLEMSKVRLVPGQMLQLHALPSLVKLRLDDVLLASTSLREAAIAGKGTPLLRVDCDANSLLASLSQGYPTRFVFKMLTEPLTCHNTLKLCVRTYNLEANEHQSYHTFIAGWMEAEIDTDVRKRVHFEEVTGCPCLEEVTESSSIESMDSGNDEESEVEGSDEVSKSDLENLIQTELLFAPEWWINLCDDRYVRGFGVFYLVVFISSFSFLSCKIQDLQKV</sequence>
<organism evidence="4 5">
    <name type="scientific">Dunaliella salina</name>
    <name type="common">Green alga</name>
    <name type="synonym">Protococcus salinus</name>
    <dbReference type="NCBI Taxonomy" id="3046"/>
    <lineage>
        <taxon>Eukaryota</taxon>
        <taxon>Viridiplantae</taxon>
        <taxon>Chlorophyta</taxon>
        <taxon>core chlorophytes</taxon>
        <taxon>Chlorophyceae</taxon>
        <taxon>CS clade</taxon>
        <taxon>Chlamydomonadales</taxon>
        <taxon>Dunaliellaceae</taxon>
        <taxon>Dunaliella</taxon>
    </lineage>
</organism>
<comment type="subcellular location">
    <subcellularLocation>
        <location evidence="1">Cytoplasm</location>
        <location evidence="1">Cytoskeleton</location>
        <location evidence="1">Cilium axoneme</location>
    </subcellularLocation>
</comment>
<accession>A0ABZ3LAJ2</accession>
<dbReference type="EMBL" id="MU069578">
    <property type="protein sequence ID" value="KAF5838440.1"/>
    <property type="molecule type" value="Genomic_DNA"/>
</dbReference>
<evidence type="ECO:0000256" key="1">
    <source>
        <dbReference type="ARBA" id="ARBA00004430"/>
    </source>
</evidence>
<keyword evidence="3" id="KW-1133">Transmembrane helix</keyword>
<keyword evidence="3" id="KW-0472">Membrane</keyword>
<keyword evidence="5" id="KW-1185">Reference proteome</keyword>
<evidence type="ECO:0000256" key="3">
    <source>
        <dbReference type="SAM" id="Phobius"/>
    </source>
</evidence>
<reference evidence="4" key="2">
    <citation type="submission" date="2020-06" db="EMBL/GenBank/DDBJ databases">
        <authorList>
            <consortium name="DOE Joint Genome Institute"/>
            <person name="Calhoun S."/>
            <person name="Polle J.E."/>
            <person name="Mckie-Krisberg Z."/>
            <person name="Prochnik S."/>
            <person name="Neofotis P."/>
            <person name="Yim W.C."/>
            <person name="Hathwaik L.T."/>
            <person name="Jenkins J."/>
            <person name="Molina H."/>
            <person name="Bunkenborg J."/>
            <person name="Grigoriev I.V."/>
            <person name="Barry K."/>
            <person name="Schmutz J."/>
            <person name="Jin E."/>
            <person name="Cushman J.C."/>
            <person name="Magnuson J.K."/>
        </authorList>
    </citation>
    <scope>NUCLEOTIDE SEQUENCE</scope>
    <source>
        <strain evidence="4">CCAP 19/18</strain>
    </source>
</reference>
<feature type="transmembrane region" description="Helical" evidence="3">
    <location>
        <begin position="418"/>
        <end position="437"/>
    </location>
</feature>
<protein>
    <recommendedName>
        <fullName evidence="6">Encoded protein</fullName>
    </recommendedName>
</protein>
<comment type="caution">
    <text evidence="4">The sequence shown here is derived from an EMBL/GenBank/DDBJ whole genome shotgun (WGS) entry which is preliminary data.</text>
</comment>
<keyword evidence="3" id="KW-0812">Transmembrane</keyword>
<evidence type="ECO:0008006" key="6">
    <source>
        <dbReference type="Google" id="ProtNLM"/>
    </source>
</evidence>
<feature type="compositionally biased region" description="Acidic residues" evidence="2">
    <location>
        <begin position="377"/>
        <end position="388"/>
    </location>
</feature>